<comment type="pathway">
    <text evidence="1 7">Cofactor biosynthesis; riboflavin biosynthesis; riboflavin from 2-hydroxy-3-oxobutyl phosphate and 5-amino-6-(D-ribitylamino)uracil: step 1/2.</text>
</comment>
<dbReference type="EMBL" id="MFKP01000043">
    <property type="protein sequence ID" value="OGG43365.1"/>
    <property type="molecule type" value="Genomic_DNA"/>
</dbReference>
<dbReference type="InterPro" id="IPR002180">
    <property type="entry name" value="LS/RS"/>
</dbReference>
<organism evidence="8 9">
    <name type="scientific">Candidatus Kaiserbacteria bacterium RIFCSPHIGHO2_01_FULL_48_10</name>
    <dbReference type="NCBI Taxonomy" id="1798476"/>
    <lineage>
        <taxon>Bacteria</taxon>
        <taxon>Candidatus Kaiseribacteriota</taxon>
    </lineage>
</organism>
<evidence type="ECO:0000256" key="4">
    <source>
        <dbReference type="ARBA" id="ARBA00022619"/>
    </source>
</evidence>
<dbReference type="Pfam" id="PF00885">
    <property type="entry name" value="DMRL_synthase"/>
    <property type="match status" value="1"/>
</dbReference>
<keyword evidence="4 7" id="KW-0686">Riboflavin biosynthesis</keyword>
<dbReference type="PANTHER" id="PTHR21058">
    <property type="entry name" value="6,7-DIMETHYL-8-RIBITYLLUMAZINE SYNTHASE DMRL SYNTHASE LUMAZINE SYNTHASE"/>
    <property type="match status" value="1"/>
</dbReference>
<dbReference type="Gene3D" id="3.40.50.960">
    <property type="entry name" value="Lumazine/riboflavin synthase"/>
    <property type="match status" value="1"/>
</dbReference>
<evidence type="ECO:0000256" key="7">
    <source>
        <dbReference type="HAMAP-Rule" id="MF_00178"/>
    </source>
</evidence>
<sequence>MKKREQIRIGIVSSSFRTKIADALEKNCLTTLQKEGVSRSQTDIFRVPGAMEIPLTLKKLARTKRYDALIAFGAIVKGKTYHFEQIANECARGCMDVSLAYEIPIIFEVLAVYNVKDAFARATRAKENKGVEAAHTALDMIKMLSNI</sequence>
<dbReference type="SUPFAM" id="SSF52121">
    <property type="entry name" value="Lumazine synthase"/>
    <property type="match status" value="1"/>
</dbReference>
<dbReference type="PANTHER" id="PTHR21058:SF0">
    <property type="entry name" value="6,7-DIMETHYL-8-RIBITYLLUMAZINE SYNTHASE"/>
    <property type="match status" value="1"/>
</dbReference>
<dbReference type="AlphaFoldDB" id="A0A1F6C2C8"/>
<feature type="binding site" evidence="7">
    <location>
        <begin position="79"/>
        <end position="80"/>
    </location>
    <ligand>
        <name>(2S)-2-hydroxy-3-oxobutyl phosphate</name>
        <dbReference type="ChEBI" id="CHEBI:58830"/>
    </ligand>
</feature>
<feature type="binding site" evidence="7">
    <location>
        <begin position="74"/>
        <end position="76"/>
    </location>
    <ligand>
        <name>5-amino-6-(D-ribitylamino)uracil</name>
        <dbReference type="ChEBI" id="CHEBI:15934"/>
    </ligand>
</feature>
<dbReference type="GO" id="GO:0000906">
    <property type="term" value="F:6,7-dimethyl-8-ribityllumazine synthase activity"/>
    <property type="evidence" value="ECO:0007669"/>
    <property type="project" value="UniProtKB-UniRule"/>
</dbReference>
<dbReference type="Proteomes" id="UP000178249">
    <property type="component" value="Unassembled WGS sequence"/>
</dbReference>
<feature type="binding site" evidence="7">
    <location>
        <position position="16"/>
    </location>
    <ligand>
        <name>5-amino-6-(D-ribitylamino)uracil</name>
        <dbReference type="ChEBI" id="CHEBI:15934"/>
    </ligand>
</feature>
<comment type="function">
    <text evidence="7">Catalyzes the formation of 6,7-dimethyl-8-ribityllumazine by condensation of 5-amino-6-(D-ribitylamino)uracil with 3,4-dihydroxy-2-butanone 4-phosphate. This is the penultimate step in the biosynthesis of riboflavin.</text>
</comment>
<accession>A0A1F6C2C8</accession>
<dbReference type="UniPathway" id="UPA00275">
    <property type="reaction ID" value="UER00404"/>
</dbReference>
<comment type="similarity">
    <text evidence="2 7">Belongs to the DMRL synthase family.</text>
</comment>
<name>A0A1F6C2C8_9BACT</name>
<evidence type="ECO:0000313" key="8">
    <source>
        <dbReference type="EMBL" id="OGG43365.1"/>
    </source>
</evidence>
<evidence type="ECO:0000313" key="9">
    <source>
        <dbReference type="Proteomes" id="UP000178249"/>
    </source>
</evidence>
<evidence type="ECO:0000256" key="3">
    <source>
        <dbReference type="ARBA" id="ARBA00012664"/>
    </source>
</evidence>
<dbReference type="NCBIfam" id="TIGR00114">
    <property type="entry name" value="lumazine-synth"/>
    <property type="match status" value="1"/>
</dbReference>
<dbReference type="InterPro" id="IPR034964">
    <property type="entry name" value="LS"/>
</dbReference>
<dbReference type="GO" id="GO:0009349">
    <property type="term" value="C:riboflavin synthase complex"/>
    <property type="evidence" value="ECO:0007669"/>
    <property type="project" value="UniProtKB-UniRule"/>
</dbReference>
<keyword evidence="5 7" id="KW-0808">Transferase</keyword>
<feature type="binding site" evidence="7">
    <location>
        <position position="121"/>
    </location>
    <ligand>
        <name>(2S)-2-hydroxy-3-oxobutyl phosphate</name>
        <dbReference type="ChEBI" id="CHEBI:58830"/>
    </ligand>
</feature>
<proteinExistence type="inferred from homology"/>
<dbReference type="HAMAP" id="MF_00178">
    <property type="entry name" value="Lumazine_synth"/>
    <property type="match status" value="1"/>
</dbReference>
<dbReference type="CDD" id="cd09209">
    <property type="entry name" value="Lumazine_synthase-I"/>
    <property type="match status" value="1"/>
</dbReference>
<comment type="catalytic activity">
    <reaction evidence="6 7">
        <text>(2S)-2-hydroxy-3-oxobutyl phosphate + 5-amino-6-(D-ribitylamino)uracil = 6,7-dimethyl-8-(1-D-ribityl)lumazine + phosphate + 2 H2O + H(+)</text>
        <dbReference type="Rhea" id="RHEA:26152"/>
        <dbReference type="ChEBI" id="CHEBI:15377"/>
        <dbReference type="ChEBI" id="CHEBI:15378"/>
        <dbReference type="ChEBI" id="CHEBI:15934"/>
        <dbReference type="ChEBI" id="CHEBI:43474"/>
        <dbReference type="ChEBI" id="CHEBI:58201"/>
        <dbReference type="ChEBI" id="CHEBI:58830"/>
        <dbReference type="EC" id="2.5.1.78"/>
    </reaction>
</comment>
<feature type="active site" description="Proton donor" evidence="7">
    <location>
        <position position="82"/>
    </location>
</feature>
<evidence type="ECO:0000256" key="1">
    <source>
        <dbReference type="ARBA" id="ARBA00004917"/>
    </source>
</evidence>
<gene>
    <name evidence="7" type="primary">ribH</name>
    <name evidence="8" type="ORF">A2841_02645</name>
</gene>
<reference evidence="8 9" key="1">
    <citation type="journal article" date="2016" name="Nat. Commun.">
        <title>Thousands of microbial genomes shed light on interconnected biogeochemical processes in an aquifer system.</title>
        <authorList>
            <person name="Anantharaman K."/>
            <person name="Brown C.T."/>
            <person name="Hug L.A."/>
            <person name="Sharon I."/>
            <person name="Castelle C.J."/>
            <person name="Probst A.J."/>
            <person name="Thomas B.C."/>
            <person name="Singh A."/>
            <person name="Wilkins M.J."/>
            <person name="Karaoz U."/>
            <person name="Brodie E.L."/>
            <person name="Williams K.H."/>
            <person name="Hubbard S.S."/>
            <person name="Banfield J.F."/>
        </authorList>
    </citation>
    <scope>NUCLEOTIDE SEQUENCE [LARGE SCALE GENOMIC DNA]</scope>
</reference>
<evidence type="ECO:0000256" key="5">
    <source>
        <dbReference type="ARBA" id="ARBA00022679"/>
    </source>
</evidence>
<feature type="binding site" evidence="7">
    <location>
        <begin position="50"/>
        <end position="52"/>
    </location>
    <ligand>
        <name>5-amino-6-(D-ribitylamino)uracil</name>
        <dbReference type="ChEBI" id="CHEBI:15934"/>
    </ligand>
</feature>
<dbReference type="EC" id="2.5.1.78" evidence="3 7"/>
<protein>
    <recommendedName>
        <fullName evidence="3 7">6,7-dimethyl-8-ribityllumazine synthase</fullName>
        <shortName evidence="7">DMRL synthase</shortName>
        <shortName evidence="7">LS</shortName>
        <shortName evidence="7">Lumazine synthase</shortName>
        <ecNumber evidence="3 7">2.5.1.78</ecNumber>
    </recommendedName>
</protein>
<evidence type="ECO:0000256" key="2">
    <source>
        <dbReference type="ARBA" id="ARBA00007424"/>
    </source>
</evidence>
<comment type="caution">
    <text evidence="8">The sequence shown here is derived from an EMBL/GenBank/DDBJ whole genome shotgun (WGS) entry which is preliminary data.</text>
</comment>
<feature type="binding site" evidence="7">
    <location>
        <position position="107"/>
    </location>
    <ligand>
        <name>5-amino-6-(D-ribitylamino)uracil</name>
        <dbReference type="ChEBI" id="CHEBI:15934"/>
    </ligand>
</feature>
<dbReference type="GO" id="GO:0009231">
    <property type="term" value="P:riboflavin biosynthetic process"/>
    <property type="evidence" value="ECO:0007669"/>
    <property type="project" value="UniProtKB-UniRule"/>
</dbReference>
<dbReference type="GO" id="GO:0005829">
    <property type="term" value="C:cytosol"/>
    <property type="evidence" value="ECO:0007669"/>
    <property type="project" value="TreeGrafter"/>
</dbReference>
<evidence type="ECO:0000256" key="6">
    <source>
        <dbReference type="ARBA" id="ARBA00048785"/>
    </source>
</evidence>
<dbReference type="InterPro" id="IPR036467">
    <property type="entry name" value="LS/RS_sf"/>
</dbReference>